<dbReference type="Proteomes" id="UP000054477">
    <property type="component" value="Unassembled WGS sequence"/>
</dbReference>
<dbReference type="OrthoDB" id="3262731at2759"/>
<dbReference type="AlphaFoldDB" id="A0A0C9YC67"/>
<reference evidence="4" key="2">
    <citation type="submission" date="2015-01" db="EMBL/GenBank/DDBJ databases">
        <title>Evolutionary Origins and Diversification of the Mycorrhizal Mutualists.</title>
        <authorList>
            <consortium name="DOE Joint Genome Institute"/>
            <consortium name="Mycorrhizal Genomics Consortium"/>
            <person name="Kohler A."/>
            <person name="Kuo A."/>
            <person name="Nagy L.G."/>
            <person name="Floudas D."/>
            <person name="Copeland A."/>
            <person name="Barry K.W."/>
            <person name="Cichocki N."/>
            <person name="Veneault-Fourrey C."/>
            <person name="LaButti K."/>
            <person name="Lindquist E.A."/>
            <person name="Lipzen A."/>
            <person name="Lundell T."/>
            <person name="Morin E."/>
            <person name="Murat C."/>
            <person name="Riley R."/>
            <person name="Ohm R."/>
            <person name="Sun H."/>
            <person name="Tunlid A."/>
            <person name="Henrissat B."/>
            <person name="Grigoriev I.V."/>
            <person name="Hibbett D.S."/>
            <person name="Martin F."/>
        </authorList>
    </citation>
    <scope>NUCLEOTIDE SEQUENCE [LARGE SCALE GENOMIC DNA]</scope>
    <source>
        <strain evidence="4">LaAM-08-1</strain>
    </source>
</reference>
<keyword evidence="4" id="KW-1185">Reference proteome</keyword>
<name>A0A0C9YC67_9AGAR</name>
<feature type="signal peptide" evidence="2">
    <location>
        <begin position="1"/>
        <end position="19"/>
    </location>
</feature>
<feature type="compositionally biased region" description="Low complexity" evidence="1">
    <location>
        <begin position="102"/>
        <end position="113"/>
    </location>
</feature>
<proteinExistence type="predicted"/>
<organism evidence="3 4">
    <name type="scientific">Laccaria amethystina LaAM-08-1</name>
    <dbReference type="NCBI Taxonomy" id="1095629"/>
    <lineage>
        <taxon>Eukaryota</taxon>
        <taxon>Fungi</taxon>
        <taxon>Dikarya</taxon>
        <taxon>Basidiomycota</taxon>
        <taxon>Agaricomycotina</taxon>
        <taxon>Agaricomycetes</taxon>
        <taxon>Agaricomycetidae</taxon>
        <taxon>Agaricales</taxon>
        <taxon>Agaricineae</taxon>
        <taxon>Hydnangiaceae</taxon>
        <taxon>Laccaria</taxon>
    </lineage>
</organism>
<accession>A0A0C9YC67</accession>
<dbReference type="EMBL" id="KN838557">
    <property type="protein sequence ID" value="KIK05768.1"/>
    <property type="molecule type" value="Genomic_DNA"/>
</dbReference>
<evidence type="ECO:0000313" key="4">
    <source>
        <dbReference type="Proteomes" id="UP000054477"/>
    </source>
</evidence>
<evidence type="ECO:0000313" key="3">
    <source>
        <dbReference type="EMBL" id="KIK05768.1"/>
    </source>
</evidence>
<feature type="region of interest" description="Disordered" evidence="1">
    <location>
        <begin position="96"/>
        <end position="125"/>
    </location>
</feature>
<feature type="chain" id="PRO_5002206190" evidence="2">
    <location>
        <begin position="20"/>
        <end position="125"/>
    </location>
</feature>
<reference evidence="3 4" key="1">
    <citation type="submission" date="2014-04" db="EMBL/GenBank/DDBJ databases">
        <authorList>
            <consortium name="DOE Joint Genome Institute"/>
            <person name="Kuo A."/>
            <person name="Kohler A."/>
            <person name="Nagy L.G."/>
            <person name="Floudas D."/>
            <person name="Copeland A."/>
            <person name="Barry K.W."/>
            <person name="Cichocki N."/>
            <person name="Veneault-Fourrey C."/>
            <person name="LaButti K."/>
            <person name="Lindquist E.A."/>
            <person name="Lipzen A."/>
            <person name="Lundell T."/>
            <person name="Morin E."/>
            <person name="Murat C."/>
            <person name="Sun H."/>
            <person name="Tunlid A."/>
            <person name="Henrissat B."/>
            <person name="Grigoriev I.V."/>
            <person name="Hibbett D.S."/>
            <person name="Martin F."/>
            <person name="Nordberg H.P."/>
            <person name="Cantor M.N."/>
            <person name="Hua S.X."/>
        </authorList>
    </citation>
    <scope>NUCLEOTIDE SEQUENCE [LARGE SCALE GENOMIC DNA]</scope>
    <source>
        <strain evidence="3 4">LaAM-08-1</strain>
    </source>
</reference>
<evidence type="ECO:0000256" key="1">
    <source>
        <dbReference type="SAM" id="MobiDB-lite"/>
    </source>
</evidence>
<gene>
    <name evidence="3" type="ORF">K443DRAFT_674831</name>
</gene>
<dbReference type="HOGENOM" id="CLU_150162_0_0_1"/>
<keyword evidence="2" id="KW-0732">Signal</keyword>
<evidence type="ECO:0000256" key="2">
    <source>
        <dbReference type="SAM" id="SignalP"/>
    </source>
</evidence>
<sequence>MYPIFFTLSALLSLAAVHATDQLSGVPSCTFNCPTEDLASFPLGDHSNDGVTLFCSYPAFPGGGAGDFSCKYDSTGALAQDGDAGFCPKAAISSCPEVDHNSPTSQSSATPTARPVTHAPMSDEL</sequence>
<protein>
    <submittedName>
        <fullName evidence="3">Uncharacterized protein</fullName>
    </submittedName>
</protein>